<evidence type="ECO:0000313" key="1">
    <source>
        <dbReference type="EMBL" id="VAW61902.1"/>
    </source>
</evidence>
<sequence length="81" mass="9414">MLSLQGWFYGVFLMMGILSMCPGSKSKFDPFSSMESFVPENLIKIRFFVFIRMGDVYLSHDPGTWHQDQWGVIISVNILWC</sequence>
<protein>
    <submittedName>
        <fullName evidence="1">Uncharacterized protein</fullName>
    </submittedName>
</protein>
<dbReference type="AlphaFoldDB" id="A0A3B0XEN9"/>
<dbReference type="EMBL" id="UOFG01000157">
    <property type="protein sequence ID" value="VAW61902.1"/>
    <property type="molecule type" value="Genomic_DNA"/>
</dbReference>
<accession>A0A3B0XEN9</accession>
<organism evidence="1">
    <name type="scientific">hydrothermal vent metagenome</name>
    <dbReference type="NCBI Taxonomy" id="652676"/>
    <lineage>
        <taxon>unclassified sequences</taxon>
        <taxon>metagenomes</taxon>
        <taxon>ecological metagenomes</taxon>
    </lineage>
</organism>
<gene>
    <name evidence="1" type="ORF">MNBD_GAMMA11-766</name>
</gene>
<name>A0A3B0XEN9_9ZZZZ</name>
<reference evidence="1" key="1">
    <citation type="submission" date="2018-06" db="EMBL/GenBank/DDBJ databases">
        <authorList>
            <person name="Zhirakovskaya E."/>
        </authorList>
    </citation>
    <scope>NUCLEOTIDE SEQUENCE</scope>
</reference>
<proteinExistence type="predicted"/>